<dbReference type="InParanoid" id="A0A0L0H7U7"/>
<dbReference type="Gene3D" id="6.10.140.1230">
    <property type="match status" value="1"/>
</dbReference>
<keyword evidence="1" id="KW-0175">Coiled coil</keyword>
<reference evidence="2 3" key="1">
    <citation type="submission" date="2009-08" db="EMBL/GenBank/DDBJ databases">
        <title>The Genome Sequence of Spizellomyces punctatus strain DAOM BR117.</title>
        <authorList>
            <consortium name="The Broad Institute Genome Sequencing Platform"/>
            <person name="Russ C."/>
            <person name="Cuomo C."/>
            <person name="Shea T."/>
            <person name="Young S.K."/>
            <person name="Zeng Q."/>
            <person name="Koehrsen M."/>
            <person name="Haas B."/>
            <person name="Borodovsky M."/>
            <person name="Guigo R."/>
            <person name="Alvarado L."/>
            <person name="Berlin A."/>
            <person name="Bochicchio J."/>
            <person name="Borenstein D."/>
            <person name="Chapman S."/>
            <person name="Chen Z."/>
            <person name="Engels R."/>
            <person name="Freedman E."/>
            <person name="Gellesch M."/>
            <person name="Goldberg J."/>
            <person name="Griggs A."/>
            <person name="Gujja S."/>
            <person name="Heiman D."/>
            <person name="Hepburn T."/>
            <person name="Howarth C."/>
            <person name="Jen D."/>
            <person name="Larson L."/>
            <person name="Lewis B."/>
            <person name="Mehta T."/>
            <person name="Park D."/>
            <person name="Pearson M."/>
            <person name="Roberts A."/>
            <person name="Saif S."/>
            <person name="Shenoy N."/>
            <person name="Sisk P."/>
            <person name="Stolte C."/>
            <person name="Sykes S."/>
            <person name="Thomson T."/>
            <person name="Walk T."/>
            <person name="White J."/>
            <person name="Yandava C."/>
            <person name="Burger G."/>
            <person name="Gray M.W."/>
            <person name="Holland P.W.H."/>
            <person name="King N."/>
            <person name="Lang F.B.F."/>
            <person name="Roger A.J."/>
            <person name="Ruiz-Trillo I."/>
            <person name="Lander E."/>
            <person name="Nusbaum C."/>
        </authorList>
    </citation>
    <scope>NUCLEOTIDE SEQUENCE [LARGE SCALE GENOMIC DNA]</scope>
    <source>
        <strain evidence="2 3">DAOM BR117</strain>
    </source>
</reference>
<keyword evidence="3" id="KW-1185">Reference proteome</keyword>
<protein>
    <submittedName>
        <fullName evidence="2">Uncharacterized protein</fullName>
    </submittedName>
</protein>
<organism evidence="2 3">
    <name type="scientific">Spizellomyces punctatus (strain DAOM BR117)</name>
    <dbReference type="NCBI Taxonomy" id="645134"/>
    <lineage>
        <taxon>Eukaryota</taxon>
        <taxon>Fungi</taxon>
        <taxon>Fungi incertae sedis</taxon>
        <taxon>Chytridiomycota</taxon>
        <taxon>Chytridiomycota incertae sedis</taxon>
        <taxon>Chytridiomycetes</taxon>
        <taxon>Spizellomycetales</taxon>
        <taxon>Spizellomycetaceae</taxon>
        <taxon>Spizellomyces</taxon>
    </lineage>
</organism>
<dbReference type="Proteomes" id="UP000053201">
    <property type="component" value="Unassembled WGS sequence"/>
</dbReference>
<name>A0A0L0H7U7_SPIPD</name>
<feature type="coiled-coil region" evidence="1">
    <location>
        <begin position="31"/>
        <end position="58"/>
    </location>
</feature>
<gene>
    <name evidence="2" type="ORF">SPPG_07231</name>
</gene>
<dbReference type="OrthoDB" id="5594417at2759"/>
<dbReference type="EMBL" id="KQ257464">
    <property type="protein sequence ID" value="KNC97302.1"/>
    <property type="molecule type" value="Genomic_DNA"/>
</dbReference>
<dbReference type="STRING" id="645134.A0A0L0H7U7"/>
<evidence type="ECO:0000313" key="3">
    <source>
        <dbReference type="Proteomes" id="UP000053201"/>
    </source>
</evidence>
<dbReference type="RefSeq" id="XP_016605342.1">
    <property type="nucleotide sequence ID" value="XM_016755395.1"/>
</dbReference>
<proteinExistence type="predicted"/>
<dbReference type="GeneID" id="27690459"/>
<dbReference type="VEuPathDB" id="FungiDB:SPPG_07231"/>
<dbReference type="AlphaFoldDB" id="A0A0L0H7U7"/>
<dbReference type="GO" id="GO:0007034">
    <property type="term" value="P:vacuolar transport"/>
    <property type="evidence" value="ECO:0007669"/>
    <property type="project" value="InterPro"/>
</dbReference>
<sequence>MATPTSTNARILQGLDSWFISGPMFRRDRRLREARVNADRAQRELRRDRGDLERKERHLMSQLKSYAQKGDIHKAKCLSHQISHYRVTSDRNFEAAVMIDTRAQLFVSNHVVNRAEVEAIKGIRYANVEEDLKTVQQRQEKYDTRLDMYETMEDIMNEGMDDVYEWGETHHNRPKEFEQEADSVVRQSIEPKWGREYFERDSAYIRGGPISHTQHSLHINVRLFNPHRPPTPHTVTSLSGSSPKRSAKSLYNRMQASSTGATVYVPTLDISVDMLQRLLTKDAHAIRQLGLESEKRKKGTWKGSVYDAVFGSARRFRVGMIVGGDAFNDHDGGRFVPYDFTESLKQLGLRNGGVVWVEPVEEKEESDDE</sequence>
<evidence type="ECO:0000313" key="2">
    <source>
        <dbReference type="EMBL" id="KNC97302.1"/>
    </source>
</evidence>
<dbReference type="InterPro" id="IPR005024">
    <property type="entry name" value="Snf7_fam"/>
</dbReference>
<dbReference type="PANTHER" id="PTHR10476">
    <property type="entry name" value="CHARGED MULTIVESICULAR BODY PROTEIN"/>
    <property type="match status" value="1"/>
</dbReference>
<evidence type="ECO:0000256" key="1">
    <source>
        <dbReference type="SAM" id="Coils"/>
    </source>
</evidence>
<accession>A0A0L0H7U7</accession>